<dbReference type="Pfam" id="PF03734">
    <property type="entry name" value="YkuD"/>
    <property type="match status" value="1"/>
</dbReference>
<evidence type="ECO:0000256" key="1">
    <source>
        <dbReference type="ARBA" id="ARBA00004752"/>
    </source>
</evidence>
<organism evidence="8 9">
    <name type="scientific">Gulosibacter molinativorax</name>
    <dbReference type="NCBI Taxonomy" id="256821"/>
    <lineage>
        <taxon>Bacteria</taxon>
        <taxon>Bacillati</taxon>
        <taxon>Actinomycetota</taxon>
        <taxon>Actinomycetes</taxon>
        <taxon>Micrococcales</taxon>
        <taxon>Microbacteriaceae</taxon>
        <taxon>Gulosibacter</taxon>
    </lineage>
</organism>
<keyword evidence="4 6" id="KW-0573">Peptidoglycan synthesis</keyword>
<dbReference type="SUPFAM" id="SSF141523">
    <property type="entry name" value="L,D-transpeptidase catalytic domain-like"/>
    <property type="match status" value="1"/>
</dbReference>
<dbReference type="EMBL" id="PXVD01000005">
    <property type="protein sequence ID" value="MDJ1370592.1"/>
    <property type="molecule type" value="Genomic_DNA"/>
</dbReference>
<comment type="caution">
    <text evidence="8">The sequence shown here is derived from an EMBL/GenBank/DDBJ whole genome shotgun (WGS) entry which is preliminary data.</text>
</comment>
<dbReference type="InterPro" id="IPR038063">
    <property type="entry name" value="Transpep_catalytic_dom"/>
</dbReference>
<feature type="active site" description="Proton donor/acceptor" evidence="6">
    <location>
        <position position="413"/>
    </location>
</feature>
<feature type="domain" description="L,D-TPase catalytic" evidence="7">
    <location>
        <begin position="340"/>
        <end position="453"/>
    </location>
</feature>
<reference evidence="8" key="1">
    <citation type="submission" date="2018-03" db="EMBL/GenBank/DDBJ databases">
        <authorList>
            <person name="Nunes O.C."/>
            <person name="Lopes A.R."/>
            <person name="Froufe H."/>
            <person name="Munoz-Merida A."/>
            <person name="Barroso C."/>
            <person name="Egas C."/>
        </authorList>
    </citation>
    <scope>NUCLEOTIDE SEQUENCE</scope>
    <source>
        <strain evidence="8">ON4</strain>
    </source>
</reference>
<evidence type="ECO:0000313" key="9">
    <source>
        <dbReference type="Proteomes" id="UP001170379"/>
    </source>
</evidence>
<name>A0ABT7C5X5_9MICO</name>
<gene>
    <name evidence="8" type="ORF">C7K25_04295</name>
</gene>
<evidence type="ECO:0000256" key="6">
    <source>
        <dbReference type="PROSITE-ProRule" id="PRU01373"/>
    </source>
</evidence>
<dbReference type="InterPro" id="IPR005490">
    <property type="entry name" value="LD_TPept_cat_dom"/>
</dbReference>
<comment type="pathway">
    <text evidence="1 6">Cell wall biogenesis; peptidoglycan biosynthesis.</text>
</comment>
<sequence>MRSRSEGAEMPKTRRPGFVLLAVGIPTLAVAGVAAWAGMSLIAPGTKIAGVDVSFMTPQAAAESVTQHVAGTETSITVADNTVAVAGSALGASVDAQNVVDQTMAERPLWNIGSWSGEEIRPAVTFDDTATNSTLRDAFPSQSIDPVDASITFQDGEYVVTPASEGKGVDPATVQDAFTVALDGGATAAEVSVTTHEADITTASAEETAGELNTLVGDAGYYVGDERILAIESADFETWVELTPNPEAGVFEYSVTADAATLDSLAQQLPDLIYQEPVKGKAIVNSAGEFLETLEPTVDGMSLESTDGLADAFVAQLAEHNSAFTVEPTVVPAETATVEYTLEVDLSEQKLYVKENGQVVDSWLVSTGTDLTPTTLGHYSIGWRQEIQTMYGDDYVQPDVKWPMYFNGDEAFHGVYWHDNWGTPMSHGCVGMPEDRAKQIYDWAPEGTDVIIRK</sequence>
<reference evidence="8" key="2">
    <citation type="journal article" date="2022" name="Sci. Rep.">
        <title>In silico prediction of the enzymes involved in the degradation of the herbicide molinate by Gulosibacter molinativorax ON4T.</title>
        <authorList>
            <person name="Lopes A.R."/>
            <person name="Bunin E."/>
            <person name="Viana A.T."/>
            <person name="Froufe H."/>
            <person name="Munoz-Merida A."/>
            <person name="Pinho D."/>
            <person name="Figueiredo J."/>
            <person name="Barroso C."/>
            <person name="Vaz-Moreira I."/>
            <person name="Bellanger X."/>
            <person name="Egas C."/>
            <person name="Nunes O.C."/>
        </authorList>
    </citation>
    <scope>NUCLEOTIDE SEQUENCE</scope>
    <source>
        <strain evidence="8">ON4</strain>
    </source>
</reference>
<keyword evidence="2" id="KW-0808">Transferase</keyword>
<dbReference type="PROSITE" id="PS52029">
    <property type="entry name" value="LD_TPASE"/>
    <property type="match status" value="1"/>
</dbReference>
<protein>
    <recommendedName>
        <fullName evidence="7">L,D-TPase catalytic domain-containing protein</fullName>
    </recommendedName>
</protein>
<dbReference type="InterPro" id="IPR022029">
    <property type="entry name" value="YoaR-like_PG-bd"/>
</dbReference>
<proteinExistence type="predicted"/>
<dbReference type="Gene3D" id="2.40.440.10">
    <property type="entry name" value="L,D-transpeptidase catalytic domain-like"/>
    <property type="match status" value="1"/>
</dbReference>
<dbReference type="PANTHER" id="PTHR30582">
    <property type="entry name" value="L,D-TRANSPEPTIDASE"/>
    <property type="match status" value="1"/>
</dbReference>
<dbReference type="Pfam" id="PF12229">
    <property type="entry name" value="PG_binding_4"/>
    <property type="match status" value="1"/>
</dbReference>
<keyword evidence="5 6" id="KW-0961">Cell wall biogenesis/degradation</keyword>
<evidence type="ECO:0000256" key="3">
    <source>
        <dbReference type="ARBA" id="ARBA00022960"/>
    </source>
</evidence>
<dbReference type="CDD" id="cd16913">
    <property type="entry name" value="YkuD_like"/>
    <property type="match status" value="1"/>
</dbReference>
<dbReference type="Proteomes" id="UP001170379">
    <property type="component" value="Unassembled WGS sequence"/>
</dbReference>
<evidence type="ECO:0000256" key="5">
    <source>
        <dbReference type="ARBA" id="ARBA00023316"/>
    </source>
</evidence>
<keyword evidence="3 6" id="KW-0133">Cell shape</keyword>
<feature type="active site" description="Nucleophile" evidence="6">
    <location>
        <position position="429"/>
    </location>
</feature>
<keyword evidence="9" id="KW-1185">Reference proteome</keyword>
<evidence type="ECO:0000256" key="2">
    <source>
        <dbReference type="ARBA" id="ARBA00022679"/>
    </source>
</evidence>
<dbReference type="InterPro" id="IPR050979">
    <property type="entry name" value="LD-transpeptidase"/>
</dbReference>
<accession>A0ABT7C5X5</accession>
<evidence type="ECO:0000259" key="7">
    <source>
        <dbReference type="PROSITE" id="PS52029"/>
    </source>
</evidence>
<evidence type="ECO:0000313" key="8">
    <source>
        <dbReference type="EMBL" id="MDJ1370592.1"/>
    </source>
</evidence>
<evidence type="ECO:0000256" key="4">
    <source>
        <dbReference type="ARBA" id="ARBA00022984"/>
    </source>
</evidence>
<dbReference type="PANTHER" id="PTHR30582:SF2">
    <property type="entry name" value="L,D-TRANSPEPTIDASE YCIB-RELATED"/>
    <property type="match status" value="1"/>
</dbReference>